<reference evidence="1 2" key="1">
    <citation type="submission" date="2015-11" db="EMBL/GenBank/DDBJ databases">
        <title>Description and complete genome sequence of a novel strain predominating in hypersaline microbial mats and representing a new family of the Bacteriodetes phylum.</title>
        <authorList>
            <person name="Spring S."/>
            <person name="Bunk B."/>
            <person name="Sproer C."/>
            <person name="Klenk H.-P."/>
        </authorList>
    </citation>
    <scope>NUCLEOTIDE SEQUENCE [LARGE SCALE GENOMIC DNA]</scope>
    <source>
        <strain evidence="1 2">L21-Spi-D4</strain>
    </source>
</reference>
<keyword evidence="2" id="KW-1185">Reference proteome</keyword>
<dbReference type="STRING" id="1307839.L21SP5_00399"/>
<evidence type="ECO:0000313" key="2">
    <source>
        <dbReference type="Proteomes" id="UP000064893"/>
    </source>
</evidence>
<dbReference type="KEGG" id="blq:L21SP5_00399"/>
<accession>A0A0S2HVK3</accession>
<dbReference type="EMBL" id="CP013118">
    <property type="protein sequence ID" value="ALO14078.1"/>
    <property type="molecule type" value="Genomic_DNA"/>
</dbReference>
<dbReference type="Proteomes" id="UP000064893">
    <property type="component" value="Chromosome"/>
</dbReference>
<organism evidence="1 2">
    <name type="scientific">Salinivirga cyanobacteriivorans</name>
    <dbReference type="NCBI Taxonomy" id="1307839"/>
    <lineage>
        <taxon>Bacteria</taxon>
        <taxon>Pseudomonadati</taxon>
        <taxon>Bacteroidota</taxon>
        <taxon>Bacteroidia</taxon>
        <taxon>Bacteroidales</taxon>
        <taxon>Salinivirgaceae</taxon>
        <taxon>Salinivirga</taxon>
    </lineage>
</organism>
<evidence type="ECO:0000313" key="1">
    <source>
        <dbReference type="EMBL" id="ALO14078.1"/>
    </source>
</evidence>
<sequence>MNFWHMQLHPNNRDEVNREEVIKIITVKKLLV</sequence>
<proteinExistence type="predicted"/>
<name>A0A0S2HVK3_9BACT</name>
<dbReference type="AlphaFoldDB" id="A0A0S2HVK3"/>
<protein>
    <submittedName>
        <fullName evidence="1">Uncharacterized protein</fullName>
    </submittedName>
</protein>
<gene>
    <name evidence="1" type="ORF">L21SP5_00399</name>
</gene>